<dbReference type="Proteomes" id="UP000325081">
    <property type="component" value="Unassembled WGS sequence"/>
</dbReference>
<comment type="caution">
    <text evidence="1">The sequence shown here is derived from an EMBL/GenBank/DDBJ whole genome shotgun (WGS) entry which is preliminary data.</text>
</comment>
<dbReference type="AlphaFoldDB" id="A0A5A7PFH3"/>
<reference evidence="2" key="1">
    <citation type="journal article" date="2019" name="Curr. Biol.">
        <title>Genome Sequence of Striga asiatica Provides Insight into the Evolution of Plant Parasitism.</title>
        <authorList>
            <person name="Yoshida S."/>
            <person name="Kim S."/>
            <person name="Wafula E.K."/>
            <person name="Tanskanen J."/>
            <person name="Kim Y.M."/>
            <person name="Honaas L."/>
            <person name="Yang Z."/>
            <person name="Spallek T."/>
            <person name="Conn C.E."/>
            <person name="Ichihashi Y."/>
            <person name="Cheong K."/>
            <person name="Cui S."/>
            <person name="Der J.P."/>
            <person name="Gundlach H."/>
            <person name="Jiao Y."/>
            <person name="Hori C."/>
            <person name="Ishida J.K."/>
            <person name="Kasahara H."/>
            <person name="Kiba T."/>
            <person name="Kim M.S."/>
            <person name="Koo N."/>
            <person name="Laohavisit A."/>
            <person name="Lee Y.H."/>
            <person name="Lumba S."/>
            <person name="McCourt P."/>
            <person name="Mortimer J.C."/>
            <person name="Mutuku J.M."/>
            <person name="Nomura T."/>
            <person name="Sasaki-Sekimoto Y."/>
            <person name="Seto Y."/>
            <person name="Wang Y."/>
            <person name="Wakatake T."/>
            <person name="Sakakibara H."/>
            <person name="Demura T."/>
            <person name="Yamaguchi S."/>
            <person name="Yoneyama K."/>
            <person name="Manabe R.I."/>
            <person name="Nelson D.C."/>
            <person name="Schulman A.H."/>
            <person name="Timko M.P."/>
            <person name="dePamphilis C.W."/>
            <person name="Choi D."/>
            <person name="Shirasu K."/>
        </authorList>
    </citation>
    <scope>NUCLEOTIDE SEQUENCE [LARGE SCALE GENOMIC DNA]</scope>
    <source>
        <strain evidence="2">cv. UVA1</strain>
    </source>
</reference>
<evidence type="ECO:0000313" key="1">
    <source>
        <dbReference type="EMBL" id="GER31519.1"/>
    </source>
</evidence>
<accession>A0A5A7PFH3</accession>
<protein>
    <submittedName>
        <fullName evidence="1">mRNA capping enzyme family protein</fullName>
    </submittedName>
</protein>
<organism evidence="1 2">
    <name type="scientific">Striga asiatica</name>
    <name type="common">Asiatic witchweed</name>
    <name type="synonym">Buchnera asiatica</name>
    <dbReference type="NCBI Taxonomy" id="4170"/>
    <lineage>
        <taxon>Eukaryota</taxon>
        <taxon>Viridiplantae</taxon>
        <taxon>Streptophyta</taxon>
        <taxon>Embryophyta</taxon>
        <taxon>Tracheophyta</taxon>
        <taxon>Spermatophyta</taxon>
        <taxon>Magnoliopsida</taxon>
        <taxon>eudicotyledons</taxon>
        <taxon>Gunneridae</taxon>
        <taxon>Pentapetalae</taxon>
        <taxon>asterids</taxon>
        <taxon>lamiids</taxon>
        <taxon>Lamiales</taxon>
        <taxon>Orobanchaceae</taxon>
        <taxon>Buchnereae</taxon>
        <taxon>Striga</taxon>
    </lineage>
</organism>
<sequence>MGSTFRVCIPLKSHYKYLMRRTMLEAKLRSNPSAMQTHSEKIYGHSSKRTGTHLNGTAHAIHVCNQVMGERKVTLTRDGLMMMRQVVLWSAHRERSPLQYWMIKTVEGSINAQI</sequence>
<keyword evidence="2" id="KW-1185">Reference proteome</keyword>
<gene>
    <name evidence="1" type="ORF">STAS_07525</name>
</gene>
<proteinExistence type="predicted"/>
<dbReference type="EMBL" id="BKCP01004494">
    <property type="protein sequence ID" value="GER31519.1"/>
    <property type="molecule type" value="Genomic_DNA"/>
</dbReference>
<name>A0A5A7PFH3_STRAF</name>
<evidence type="ECO:0000313" key="2">
    <source>
        <dbReference type="Proteomes" id="UP000325081"/>
    </source>
</evidence>